<evidence type="ECO:0000313" key="1">
    <source>
        <dbReference type="EMBL" id="MFB9096885.1"/>
    </source>
</evidence>
<organism evidence="1 2">
    <name type="scientific">Flavobacterium jumunjinense</name>
    <dbReference type="NCBI Taxonomy" id="998845"/>
    <lineage>
        <taxon>Bacteria</taxon>
        <taxon>Pseudomonadati</taxon>
        <taxon>Bacteroidota</taxon>
        <taxon>Flavobacteriia</taxon>
        <taxon>Flavobacteriales</taxon>
        <taxon>Flavobacteriaceae</taxon>
        <taxon>Flavobacterium</taxon>
    </lineage>
</organism>
<evidence type="ECO:0008006" key="3">
    <source>
        <dbReference type="Google" id="ProtNLM"/>
    </source>
</evidence>
<keyword evidence="2" id="KW-1185">Reference proteome</keyword>
<proteinExistence type="predicted"/>
<evidence type="ECO:0000313" key="2">
    <source>
        <dbReference type="Proteomes" id="UP001589607"/>
    </source>
</evidence>
<dbReference type="RefSeq" id="WP_236457921.1">
    <property type="nucleotide sequence ID" value="NZ_CBCSGE010000050.1"/>
</dbReference>
<accession>A0ABV5GNB8</accession>
<gene>
    <name evidence="1" type="ORF">ACFFVF_10185</name>
</gene>
<dbReference type="EMBL" id="JBHMEY010000023">
    <property type="protein sequence ID" value="MFB9096885.1"/>
    <property type="molecule type" value="Genomic_DNA"/>
</dbReference>
<reference evidence="1 2" key="1">
    <citation type="submission" date="2024-09" db="EMBL/GenBank/DDBJ databases">
        <authorList>
            <person name="Sun Q."/>
            <person name="Mori K."/>
        </authorList>
    </citation>
    <scope>NUCLEOTIDE SEQUENCE [LARGE SCALE GENOMIC DNA]</scope>
    <source>
        <strain evidence="1 2">CECT 7955</strain>
    </source>
</reference>
<sequence>MITNKRLTDWLFYRSPFKDTLDKGEYTDPKYIELNFPHRKEFCDELKRCSLKEFVSTLIWIFKDKYPFEYRYIEIFQLVEESDGMLKQNTNNRELKDIFPLEFIEDSEVFGYLLSLKIKFKETQPLLLNWVEEVFAGANFKKEQNGNVIIYSIENSPIETLEVYNNYIQININQEKIDE</sequence>
<dbReference type="Proteomes" id="UP001589607">
    <property type="component" value="Unassembled WGS sequence"/>
</dbReference>
<protein>
    <recommendedName>
        <fullName evidence="3">Immunity protein 19</fullName>
    </recommendedName>
</protein>
<comment type="caution">
    <text evidence="1">The sequence shown here is derived from an EMBL/GenBank/DDBJ whole genome shotgun (WGS) entry which is preliminary data.</text>
</comment>
<name>A0ABV5GNB8_9FLAO</name>